<evidence type="ECO:0000256" key="5">
    <source>
        <dbReference type="ARBA" id="ARBA00023242"/>
    </source>
</evidence>
<dbReference type="InterPro" id="IPR039678">
    <property type="entry name" value="CTNNBL1"/>
</dbReference>
<feature type="compositionally biased region" description="Acidic residues" evidence="6">
    <location>
        <begin position="67"/>
        <end position="82"/>
    </location>
</feature>
<dbReference type="OrthoDB" id="1898821at2759"/>
<dbReference type="SUPFAM" id="SSF48371">
    <property type="entry name" value="ARM repeat"/>
    <property type="match status" value="1"/>
</dbReference>
<evidence type="ECO:0000256" key="6">
    <source>
        <dbReference type="SAM" id="MobiDB-lite"/>
    </source>
</evidence>
<reference evidence="8" key="1">
    <citation type="journal article" date="2020" name="Stud. Mycol.">
        <title>101 Dothideomycetes genomes: a test case for predicting lifestyles and emergence of pathogens.</title>
        <authorList>
            <person name="Haridas S."/>
            <person name="Albert R."/>
            <person name="Binder M."/>
            <person name="Bloem J."/>
            <person name="Labutti K."/>
            <person name="Salamov A."/>
            <person name="Andreopoulos B."/>
            <person name="Baker S."/>
            <person name="Barry K."/>
            <person name="Bills G."/>
            <person name="Bluhm B."/>
            <person name="Cannon C."/>
            <person name="Castanera R."/>
            <person name="Culley D."/>
            <person name="Daum C."/>
            <person name="Ezra D."/>
            <person name="Gonzalez J."/>
            <person name="Henrissat B."/>
            <person name="Kuo A."/>
            <person name="Liang C."/>
            <person name="Lipzen A."/>
            <person name="Lutzoni F."/>
            <person name="Magnuson J."/>
            <person name="Mondo S."/>
            <person name="Nolan M."/>
            <person name="Ohm R."/>
            <person name="Pangilinan J."/>
            <person name="Park H.-J."/>
            <person name="Ramirez L."/>
            <person name="Alfaro M."/>
            <person name="Sun H."/>
            <person name="Tritt A."/>
            <person name="Yoshinaga Y."/>
            <person name="Zwiers L.-H."/>
            <person name="Turgeon B."/>
            <person name="Goodwin S."/>
            <person name="Spatafora J."/>
            <person name="Crous P."/>
            <person name="Grigoriev I."/>
        </authorList>
    </citation>
    <scope>NUCLEOTIDE SEQUENCE</scope>
    <source>
        <strain evidence="8">CBS 113979</strain>
    </source>
</reference>
<dbReference type="AlphaFoldDB" id="A0A6G1H628"/>
<accession>A0A6G1H628</accession>
<evidence type="ECO:0000256" key="4">
    <source>
        <dbReference type="ARBA" id="ARBA00023054"/>
    </source>
</evidence>
<evidence type="ECO:0000259" key="7">
    <source>
        <dbReference type="SMART" id="SM01156"/>
    </source>
</evidence>
<proteinExistence type="predicted"/>
<dbReference type="InterPro" id="IPR011989">
    <property type="entry name" value="ARM-like"/>
</dbReference>
<protein>
    <submittedName>
        <fullName evidence="8">Beta-catenin-like protein-like protein 1</fullName>
    </submittedName>
</protein>
<keyword evidence="5" id="KW-0539">Nucleus</keyword>
<dbReference type="GO" id="GO:0010467">
    <property type="term" value="P:gene expression"/>
    <property type="evidence" value="ECO:0007669"/>
    <property type="project" value="UniProtKB-ARBA"/>
</dbReference>
<organism evidence="8 9">
    <name type="scientific">Aulographum hederae CBS 113979</name>
    <dbReference type="NCBI Taxonomy" id="1176131"/>
    <lineage>
        <taxon>Eukaryota</taxon>
        <taxon>Fungi</taxon>
        <taxon>Dikarya</taxon>
        <taxon>Ascomycota</taxon>
        <taxon>Pezizomycotina</taxon>
        <taxon>Dothideomycetes</taxon>
        <taxon>Pleosporomycetidae</taxon>
        <taxon>Aulographales</taxon>
        <taxon>Aulographaceae</taxon>
    </lineage>
</organism>
<dbReference type="PANTHER" id="PTHR14978">
    <property type="entry name" value="BETA-CATENIN-LIKE PROTEIN 1 NUCLEAR ASSOCIATED PROTEIN"/>
    <property type="match status" value="1"/>
</dbReference>
<feature type="domain" description="Beta-catenin-like protein 1 N-terminal" evidence="7">
    <location>
        <begin position="90"/>
        <end position="203"/>
    </location>
</feature>
<dbReference type="Pfam" id="PF08216">
    <property type="entry name" value="CTNNBL"/>
    <property type="match status" value="1"/>
</dbReference>
<dbReference type="InterPro" id="IPR013180">
    <property type="entry name" value="CTNNBL1_N"/>
</dbReference>
<keyword evidence="2" id="KW-0597">Phosphoprotein</keyword>
<sequence length="606" mass="66636">MASIDDLFKKPNLPSTHKRKLEVSHDPANFYKSAKHSVNGDAKGKSHPQASVEEDNEDIEAGPSPPPEDDDADYGPAMDDEEGRFFGSGVEADTQDAMDFLDSRDPEEGTAEPSRVKYDLAWVRRLAQNFEKRVSTNATLRGKYEDQPQKFMGSEADLDADIKALSILSEHTDLYTEFAQLGCVGTLVNLLAHENTDIAIDAIEVLSEIVDEDAEAEKEQWDAVVSAALEASLLELLVQNFARLDESQDSDRNGVYQSLKIIESLTTRSELSKQLGQNTPLVKWLLERMQAPPPVLQNTQYSAEVLSVLLQTSPSNAAPLLALDAHDIILQLLAPYRNKDPEKDSEEEEYLANLFDALAALVSSAAGKTAFLSAEGIELCRIMLKSSSFGKSCKPHSLRLLDHACGSGPSSGEEANAAAVDVCVKLVEAGGLSTLFTLFAKKKHDDESTEHILSILSSLLRFLPADSTPRDRVLRKFFEKDYAKVDKLIALRREITAQLKAVDDAIVEEKKGLEPDEIDDEARKEDWLGQRLGAGLFKLQMVDVIIAWLVAEDGGAKKTVVKVLAERDEGLEDVKKTLLEQMEGIEEENVEGGVKEVLSALVVFLV</sequence>
<dbReference type="Proteomes" id="UP000800041">
    <property type="component" value="Unassembled WGS sequence"/>
</dbReference>
<comment type="subcellular location">
    <subcellularLocation>
        <location evidence="1">Nucleus</location>
    </subcellularLocation>
</comment>
<dbReference type="GO" id="GO:0005681">
    <property type="term" value="C:spliceosomal complex"/>
    <property type="evidence" value="ECO:0007669"/>
    <property type="project" value="TreeGrafter"/>
</dbReference>
<dbReference type="SMART" id="SM01156">
    <property type="entry name" value="DUF1716"/>
    <property type="match status" value="1"/>
</dbReference>
<keyword evidence="3" id="KW-0677">Repeat</keyword>
<feature type="region of interest" description="Disordered" evidence="6">
    <location>
        <begin position="1"/>
        <end position="85"/>
    </location>
</feature>
<dbReference type="FunFam" id="1.25.10.10:FF:001136">
    <property type="entry name" value="Beta-catenin-like protein 1"/>
    <property type="match status" value="1"/>
</dbReference>
<keyword evidence="4" id="KW-0175">Coiled coil</keyword>
<dbReference type="InterPro" id="IPR016024">
    <property type="entry name" value="ARM-type_fold"/>
</dbReference>
<evidence type="ECO:0000313" key="8">
    <source>
        <dbReference type="EMBL" id="KAF1988507.1"/>
    </source>
</evidence>
<name>A0A6G1H628_9PEZI</name>
<dbReference type="EMBL" id="ML977148">
    <property type="protein sequence ID" value="KAF1988507.1"/>
    <property type="molecule type" value="Genomic_DNA"/>
</dbReference>
<evidence type="ECO:0000313" key="9">
    <source>
        <dbReference type="Proteomes" id="UP000800041"/>
    </source>
</evidence>
<evidence type="ECO:0000256" key="3">
    <source>
        <dbReference type="ARBA" id="ARBA00022737"/>
    </source>
</evidence>
<dbReference type="Gene3D" id="1.25.10.10">
    <property type="entry name" value="Leucine-rich Repeat Variant"/>
    <property type="match status" value="1"/>
</dbReference>
<evidence type="ECO:0000256" key="1">
    <source>
        <dbReference type="ARBA" id="ARBA00004123"/>
    </source>
</evidence>
<dbReference type="PANTHER" id="PTHR14978:SF0">
    <property type="entry name" value="BETA-CATENIN-LIKE PROTEIN 1"/>
    <property type="match status" value="1"/>
</dbReference>
<keyword evidence="9" id="KW-1185">Reference proteome</keyword>
<evidence type="ECO:0000256" key="2">
    <source>
        <dbReference type="ARBA" id="ARBA00022553"/>
    </source>
</evidence>
<gene>
    <name evidence="8" type="ORF">K402DRAFT_419356</name>
</gene>